<evidence type="ECO:0000256" key="2">
    <source>
        <dbReference type="SAM" id="Phobius"/>
    </source>
</evidence>
<feature type="compositionally biased region" description="Low complexity" evidence="1">
    <location>
        <begin position="1"/>
        <end position="16"/>
    </location>
</feature>
<evidence type="ECO:0000313" key="3">
    <source>
        <dbReference type="EMBL" id="TFJ86950.1"/>
    </source>
</evidence>
<evidence type="ECO:0000313" key="4">
    <source>
        <dbReference type="Proteomes" id="UP000355283"/>
    </source>
</evidence>
<accession>A0A4D9D669</accession>
<keyword evidence="4" id="KW-1185">Reference proteome</keyword>
<feature type="region of interest" description="Disordered" evidence="1">
    <location>
        <begin position="1"/>
        <end position="82"/>
    </location>
</feature>
<feature type="compositionally biased region" description="Basic and acidic residues" evidence="1">
    <location>
        <begin position="147"/>
        <end position="156"/>
    </location>
</feature>
<gene>
    <name evidence="3" type="ORF">NSK_002037</name>
</gene>
<dbReference type="AlphaFoldDB" id="A0A4D9D669"/>
<comment type="caution">
    <text evidence="3">The sequence shown here is derived from an EMBL/GenBank/DDBJ whole genome shotgun (WGS) entry which is preliminary data.</text>
</comment>
<dbReference type="Proteomes" id="UP000355283">
    <property type="component" value="Unassembled WGS sequence"/>
</dbReference>
<sequence length="164" mass="17204">MAVSRRSGAAAGGVRSTSHIEGSADEGEIMTRGGGAATTPQSRLTHSPPRTPLKKNGTSKAPPADAEKPHKSFPTVPVASSPSRGLTTAISLLFLALAVTVLYLTLPAIQDLRQIVQTHGVSEKKVRAIVKEAVESHSTAQARKPRTSQESHKENVPRQGGSES</sequence>
<reference evidence="3 4" key="1">
    <citation type="submission" date="2019-01" db="EMBL/GenBank/DDBJ databases">
        <title>Nuclear Genome Assembly of the Microalgal Biofuel strain Nannochloropsis salina CCMP1776.</title>
        <authorList>
            <person name="Hovde B."/>
        </authorList>
    </citation>
    <scope>NUCLEOTIDE SEQUENCE [LARGE SCALE GENOMIC DNA]</scope>
    <source>
        <strain evidence="3 4">CCMP1776</strain>
    </source>
</reference>
<name>A0A4D9D669_9STRA</name>
<keyword evidence="2" id="KW-0472">Membrane</keyword>
<proteinExistence type="predicted"/>
<keyword evidence="2" id="KW-1133">Transmembrane helix</keyword>
<keyword evidence="2" id="KW-0812">Transmembrane</keyword>
<evidence type="ECO:0000256" key="1">
    <source>
        <dbReference type="SAM" id="MobiDB-lite"/>
    </source>
</evidence>
<dbReference type="EMBL" id="SDOX01000007">
    <property type="protein sequence ID" value="TFJ86950.1"/>
    <property type="molecule type" value="Genomic_DNA"/>
</dbReference>
<feature type="transmembrane region" description="Helical" evidence="2">
    <location>
        <begin position="86"/>
        <end position="106"/>
    </location>
</feature>
<organism evidence="3 4">
    <name type="scientific">Nannochloropsis salina CCMP1776</name>
    <dbReference type="NCBI Taxonomy" id="1027361"/>
    <lineage>
        <taxon>Eukaryota</taxon>
        <taxon>Sar</taxon>
        <taxon>Stramenopiles</taxon>
        <taxon>Ochrophyta</taxon>
        <taxon>Eustigmatophyceae</taxon>
        <taxon>Eustigmatales</taxon>
        <taxon>Monodopsidaceae</taxon>
        <taxon>Microchloropsis</taxon>
        <taxon>Microchloropsis salina</taxon>
    </lineage>
</organism>
<protein>
    <submittedName>
        <fullName evidence="3">Uncharacterized protein</fullName>
    </submittedName>
</protein>
<feature type="region of interest" description="Disordered" evidence="1">
    <location>
        <begin position="134"/>
        <end position="164"/>
    </location>
</feature>